<gene>
    <name evidence="1" type="primary">ypjF</name>
    <name evidence="1" type="ORF">SAMEA2273318_04871</name>
</gene>
<dbReference type="RefSeq" id="WP_023305176.1">
    <property type="nucleotide sequence ID" value="NZ_DAFLZP010000016.1"/>
</dbReference>
<evidence type="ECO:0000313" key="1">
    <source>
        <dbReference type="EMBL" id="CZW46665.1"/>
    </source>
</evidence>
<reference evidence="1 2" key="1">
    <citation type="submission" date="2016-03" db="EMBL/GenBank/DDBJ databases">
        <authorList>
            <consortium name="Pathogen Informatics"/>
        </authorList>
    </citation>
    <scope>NUCLEOTIDE SEQUENCE [LARGE SCALE GENOMIC DNA]</scope>
    <source>
        <strain evidence="2">e1252</strain>
    </source>
</reference>
<dbReference type="PATRIC" id="fig|550.261.peg.3230"/>
<dbReference type="Pfam" id="PF06755">
    <property type="entry name" value="CbtA_toxin"/>
    <property type="match status" value="1"/>
</dbReference>
<proteinExistence type="predicted"/>
<dbReference type="EMBL" id="FJXR01000053">
    <property type="protein sequence ID" value="CZW46665.1"/>
    <property type="molecule type" value="Genomic_DNA"/>
</dbReference>
<sequence>MHISTVPATVTVSSRLSPVQVWQKLLTYILEHHYGLTINDTPFSNDTTIQEHIEAGVNLTDAVNFLVERFELVRIDQKGFSWQDQEPWITSLDVHRAQFNLGLKRS</sequence>
<dbReference type="InterPro" id="IPR009610">
    <property type="entry name" value="CbtA_toxin"/>
</dbReference>
<protein>
    <submittedName>
        <fullName evidence="1">CP4-57 prophage; toxin of the YpjF-YfjZ toxin-antitoxin system</fullName>
    </submittedName>
</protein>
<organism evidence="1 2">
    <name type="scientific">Enterobacter cloacae</name>
    <dbReference type="NCBI Taxonomy" id="550"/>
    <lineage>
        <taxon>Bacteria</taxon>
        <taxon>Pseudomonadati</taxon>
        <taxon>Pseudomonadota</taxon>
        <taxon>Gammaproteobacteria</taxon>
        <taxon>Enterobacterales</taxon>
        <taxon>Enterobacteriaceae</taxon>
        <taxon>Enterobacter</taxon>
        <taxon>Enterobacter cloacae complex</taxon>
    </lineage>
</organism>
<name>A0A144XIR2_ENTCL</name>
<dbReference type="Proteomes" id="UP000076008">
    <property type="component" value="Unassembled WGS sequence"/>
</dbReference>
<accession>A0A144XIR2</accession>
<dbReference type="AlphaFoldDB" id="A0A144XIR2"/>
<evidence type="ECO:0000313" key="2">
    <source>
        <dbReference type="Proteomes" id="UP000076008"/>
    </source>
</evidence>